<dbReference type="SUPFAM" id="SSF58104">
    <property type="entry name" value="Methyl-accepting chemotaxis protein (MCP) signaling domain"/>
    <property type="match status" value="1"/>
</dbReference>
<dbReference type="GO" id="GO:0016020">
    <property type="term" value="C:membrane"/>
    <property type="evidence" value="ECO:0007669"/>
    <property type="project" value="InterPro"/>
</dbReference>
<dbReference type="AlphaFoldDB" id="A0A844XTI3"/>
<organism evidence="6 7">
    <name type="scientific">Qipengyuania vulgaris</name>
    <dbReference type="NCBI Taxonomy" id="291985"/>
    <lineage>
        <taxon>Bacteria</taxon>
        <taxon>Pseudomonadati</taxon>
        <taxon>Pseudomonadota</taxon>
        <taxon>Alphaproteobacteria</taxon>
        <taxon>Sphingomonadales</taxon>
        <taxon>Erythrobacteraceae</taxon>
        <taxon>Qipengyuania</taxon>
    </lineage>
</organism>
<dbReference type="InterPro" id="IPR004089">
    <property type="entry name" value="MCPsignal_dom"/>
</dbReference>
<evidence type="ECO:0000256" key="1">
    <source>
        <dbReference type="ARBA" id="ARBA00023224"/>
    </source>
</evidence>
<accession>A0A844XTI3</accession>
<dbReference type="Gene3D" id="1.10.287.950">
    <property type="entry name" value="Methyl-accepting chemotaxis protein"/>
    <property type="match status" value="1"/>
</dbReference>
<evidence type="ECO:0000256" key="3">
    <source>
        <dbReference type="PROSITE-ProRule" id="PRU00284"/>
    </source>
</evidence>
<dbReference type="PRINTS" id="PR00260">
    <property type="entry name" value="CHEMTRNSDUCR"/>
</dbReference>
<evidence type="ECO:0000313" key="6">
    <source>
        <dbReference type="EMBL" id="MXO48443.1"/>
    </source>
</evidence>
<comment type="similarity">
    <text evidence="2">Belongs to the methyl-accepting chemotaxis (MCP) protein family.</text>
</comment>
<dbReference type="GO" id="GO:0004888">
    <property type="term" value="F:transmembrane signaling receptor activity"/>
    <property type="evidence" value="ECO:0007669"/>
    <property type="project" value="InterPro"/>
</dbReference>
<dbReference type="PANTHER" id="PTHR32089:SF112">
    <property type="entry name" value="LYSOZYME-LIKE PROTEIN-RELATED"/>
    <property type="match status" value="1"/>
</dbReference>
<dbReference type="OrthoDB" id="5292010at2"/>
<dbReference type="GO" id="GO:0007165">
    <property type="term" value="P:signal transduction"/>
    <property type="evidence" value="ECO:0007669"/>
    <property type="project" value="UniProtKB-KW"/>
</dbReference>
<protein>
    <submittedName>
        <fullName evidence="6">Chemotaxis protein</fullName>
    </submittedName>
</protein>
<evidence type="ECO:0000256" key="4">
    <source>
        <dbReference type="SAM" id="Coils"/>
    </source>
</evidence>
<keyword evidence="4" id="KW-0175">Coiled coil</keyword>
<dbReference type="PROSITE" id="PS50111">
    <property type="entry name" value="CHEMOTAXIS_TRANSDUC_2"/>
    <property type="match status" value="1"/>
</dbReference>
<dbReference type="SMART" id="SM00283">
    <property type="entry name" value="MA"/>
    <property type="match status" value="1"/>
</dbReference>
<dbReference type="Proteomes" id="UP000448199">
    <property type="component" value="Unassembled WGS sequence"/>
</dbReference>
<feature type="domain" description="Methyl-accepting transducer" evidence="5">
    <location>
        <begin position="20"/>
        <end position="256"/>
    </location>
</feature>
<evidence type="ECO:0000256" key="2">
    <source>
        <dbReference type="ARBA" id="ARBA00029447"/>
    </source>
</evidence>
<evidence type="ECO:0000313" key="7">
    <source>
        <dbReference type="Proteomes" id="UP000448199"/>
    </source>
</evidence>
<keyword evidence="7" id="KW-1185">Reference proteome</keyword>
<evidence type="ECO:0000259" key="5">
    <source>
        <dbReference type="PROSITE" id="PS50111"/>
    </source>
</evidence>
<reference evidence="6 7" key="1">
    <citation type="submission" date="2019-12" db="EMBL/GenBank/DDBJ databases">
        <title>Genomic-based taxomic classification of the family Erythrobacteraceae.</title>
        <authorList>
            <person name="Xu L."/>
        </authorList>
    </citation>
    <scope>NUCLEOTIDE SEQUENCE [LARGE SCALE GENOMIC DNA]</scope>
    <source>
        <strain evidence="6 7">DSM 17792</strain>
    </source>
</reference>
<gene>
    <name evidence="6" type="ORF">GRI69_09255</name>
</gene>
<keyword evidence="1 3" id="KW-0807">Transducer</keyword>
<comment type="caution">
    <text evidence="6">The sequence shown here is derived from an EMBL/GenBank/DDBJ whole genome shotgun (WGS) entry which is preliminary data.</text>
</comment>
<feature type="coiled-coil region" evidence="4">
    <location>
        <begin position="259"/>
        <end position="286"/>
    </location>
</feature>
<proteinExistence type="inferred from homology"/>
<dbReference type="EMBL" id="WTYC01000004">
    <property type="protein sequence ID" value="MXO48443.1"/>
    <property type="molecule type" value="Genomic_DNA"/>
</dbReference>
<dbReference type="GO" id="GO:0006935">
    <property type="term" value="P:chemotaxis"/>
    <property type="evidence" value="ECO:0007669"/>
    <property type="project" value="InterPro"/>
</dbReference>
<sequence length="466" mass="51058">MEVSAIDARGASALERIPEACGKVTVGCSDVAGIVQAVLDSSGVLRAEHIELQGTVKELEADQRKVSEASDEARLLSARAIERLNMGTSQIQSSLQQITSLLDLVETLATHVTGFAAAMDQVKRCSQDIEQIAETTNILALNATIEAMRAGDAGRTFAVVANEVKTLAGETRKATDEISDVIETLGSEAATVIERIEAGAKASNEAKTSVASIDATISGVSQLVDEVDQQNDQITRATGMMTEHVDRVSSVIDSFDRAANENEQRLETAHERIEELELTASEMFDQIVKAGLSPQDSQMVEKAQHFASEVIATAEEAIKSGSLKMDQLFDENYRLLEGTNPKQYRTALSDWADAHWRPINDRVVGEGGPIMMCSQADMKGFLPTHITDRCRKPTGDLTHDTTYCRNGRIMLYAIDKKAKQQNDAYMMAVYRQEGDGKNYVVVRNVYVPVVINGRRWGDFELAYSFR</sequence>
<dbReference type="RefSeq" id="WP_160727998.1">
    <property type="nucleotide sequence ID" value="NZ_WTYC01000004.1"/>
</dbReference>
<dbReference type="Pfam" id="PF00015">
    <property type="entry name" value="MCPsignal"/>
    <property type="match status" value="1"/>
</dbReference>
<dbReference type="PANTHER" id="PTHR32089">
    <property type="entry name" value="METHYL-ACCEPTING CHEMOTAXIS PROTEIN MCPB"/>
    <property type="match status" value="1"/>
</dbReference>
<name>A0A844XTI3_9SPHN</name>
<dbReference type="InterPro" id="IPR004090">
    <property type="entry name" value="Chemotax_Me-accpt_rcpt"/>
</dbReference>